<feature type="transmembrane region" description="Helical" evidence="1">
    <location>
        <begin position="147"/>
        <end position="167"/>
    </location>
</feature>
<feature type="transmembrane region" description="Helical" evidence="1">
    <location>
        <begin position="108"/>
        <end position="126"/>
    </location>
</feature>
<evidence type="ECO:0000256" key="1">
    <source>
        <dbReference type="SAM" id="Phobius"/>
    </source>
</evidence>
<dbReference type="EMBL" id="BJZS01000104">
    <property type="protein sequence ID" value="GEO97037.1"/>
    <property type="molecule type" value="Genomic_DNA"/>
</dbReference>
<keyword evidence="3" id="KW-1185">Reference proteome</keyword>
<keyword evidence="1" id="KW-1133">Transmembrane helix</keyword>
<organism evidence="2 3">
    <name type="scientific">Kocuria turfanensis</name>
    <dbReference type="NCBI Taxonomy" id="388357"/>
    <lineage>
        <taxon>Bacteria</taxon>
        <taxon>Bacillati</taxon>
        <taxon>Actinomycetota</taxon>
        <taxon>Actinomycetes</taxon>
        <taxon>Micrococcales</taxon>
        <taxon>Micrococcaceae</taxon>
        <taxon>Kocuria</taxon>
    </lineage>
</organism>
<feature type="transmembrane region" description="Helical" evidence="1">
    <location>
        <begin position="46"/>
        <end position="70"/>
    </location>
</feature>
<evidence type="ECO:0000313" key="2">
    <source>
        <dbReference type="EMBL" id="GEO97037.1"/>
    </source>
</evidence>
<feature type="transmembrane region" description="Helical" evidence="1">
    <location>
        <begin position="173"/>
        <end position="198"/>
    </location>
</feature>
<dbReference type="Proteomes" id="UP000321103">
    <property type="component" value="Unassembled WGS sequence"/>
</dbReference>
<dbReference type="AlphaFoldDB" id="A0A512IHA6"/>
<keyword evidence="1" id="KW-0812">Transmembrane</keyword>
<comment type="caution">
    <text evidence="2">The sequence shown here is derived from an EMBL/GenBank/DDBJ whole genome shotgun (WGS) entry which is preliminary data.</text>
</comment>
<sequence length="207" mass="22262">MDRPDRDRGRGLRLAGGAVTTAAGVAALLAIWLLPPADPVEDRTAGWVGAFAALAALLHGVLLLVGWSNGRRMSLTRARWRYGYTPVALLLAAGTLWIATLLSDPRLMIGLSALFVGNAFFMLFAPDSDPQWATKVTPVQQRRWRRILGVLVVVTVVCAGSAVWALGAEAFGAAVVVTLVGVMALLFGALIAVQLFRLRRVRRTAHR</sequence>
<protein>
    <submittedName>
        <fullName evidence="2">Uncharacterized protein</fullName>
    </submittedName>
</protein>
<reference evidence="2 3" key="1">
    <citation type="submission" date="2019-07" db="EMBL/GenBank/DDBJ databases">
        <title>Whole genome shotgun sequence of Kocuria turfanensis NBRC 107627.</title>
        <authorList>
            <person name="Hosoyama A."/>
            <person name="Uohara A."/>
            <person name="Ohji S."/>
            <person name="Ichikawa N."/>
        </authorList>
    </citation>
    <scope>NUCLEOTIDE SEQUENCE [LARGE SCALE GENOMIC DNA]</scope>
    <source>
        <strain evidence="2 3">NBRC 107627</strain>
    </source>
</reference>
<accession>A0A512IHA6</accession>
<feature type="transmembrane region" description="Helical" evidence="1">
    <location>
        <begin position="12"/>
        <end position="34"/>
    </location>
</feature>
<name>A0A512IHA6_9MICC</name>
<evidence type="ECO:0000313" key="3">
    <source>
        <dbReference type="Proteomes" id="UP000321103"/>
    </source>
</evidence>
<gene>
    <name evidence="2" type="ORF">KTU01_31600</name>
</gene>
<keyword evidence="1" id="KW-0472">Membrane</keyword>
<feature type="transmembrane region" description="Helical" evidence="1">
    <location>
        <begin position="82"/>
        <end position="102"/>
    </location>
</feature>
<proteinExistence type="predicted"/>